<name>A0A0D3KWF1_EMIH1</name>
<evidence type="ECO:0000256" key="1">
    <source>
        <dbReference type="SAM" id="MobiDB-lite"/>
    </source>
</evidence>
<dbReference type="HOGENOM" id="CLU_3036394_0_0_1"/>
<reference evidence="3" key="1">
    <citation type="journal article" date="2013" name="Nature">
        <title>Pan genome of the phytoplankton Emiliania underpins its global distribution.</title>
        <authorList>
            <person name="Read B.A."/>
            <person name="Kegel J."/>
            <person name="Klute M.J."/>
            <person name="Kuo A."/>
            <person name="Lefebvre S.C."/>
            <person name="Maumus F."/>
            <person name="Mayer C."/>
            <person name="Miller J."/>
            <person name="Monier A."/>
            <person name="Salamov A."/>
            <person name="Young J."/>
            <person name="Aguilar M."/>
            <person name="Claverie J.M."/>
            <person name="Frickenhaus S."/>
            <person name="Gonzalez K."/>
            <person name="Herman E.K."/>
            <person name="Lin Y.C."/>
            <person name="Napier J."/>
            <person name="Ogata H."/>
            <person name="Sarno A.F."/>
            <person name="Shmutz J."/>
            <person name="Schroeder D."/>
            <person name="de Vargas C."/>
            <person name="Verret F."/>
            <person name="von Dassow P."/>
            <person name="Valentin K."/>
            <person name="Van de Peer Y."/>
            <person name="Wheeler G."/>
            <person name="Dacks J.B."/>
            <person name="Delwiche C.F."/>
            <person name="Dyhrman S.T."/>
            <person name="Glockner G."/>
            <person name="John U."/>
            <person name="Richards T."/>
            <person name="Worden A.Z."/>
            <person name="Zhang X."/>
            <person name="Grigoriev I.V."/>
            <person name="Allen A.E."/>
            <person name="Bidle K."/>
            <person name="Borodovsky M."/>
            <person name="Bowler C."/>
            <person name="Brownlee C."/>
            <person name="Cock J.M."/>
            <person name="Elias M."/>
            <person name="Gladyshev V.N."/>
            <person name="Groth M."/>
            <person name="Guda C."/>
            <person name="Hadaegh A."/>
            <person name="Iglesias-Rodriguez M.D."/>
            <person name="Jenkins J."/>
            <person name="Jones B.M."/>
            <person name="Lawson T."/>
            <person name="Leese F."/>
            <person name="Lindquist E."/>
            <person name="Lobanov A."/>
            <person name="Lomsadze A."/>
            <person name="Malik S.B."/>
            <person name="Marsh M.E."/>
            <person name="Mackinder L."/>
            <person name="Mock T."/>
            <person name="Mueller-Roeber B."/>
            <person name="Pagarete A."/>
            <person name="Parker M."/>
            <person name="Probert I."/>
            <person name="Quesneville H."/>
            <person name="Raines C."/>
            <person name="Rensing S.A."/>
            <person name="Riano-Pachon D.M."/>
            <person name="Richier S."/>
            <person name="Rokitta S."/>
            <person name="Shiraiwa Y."/>
            <person name="Soanes D.M."/>
            <person name="van der Giezen M."/>
            <person name="Wahlund T.M."/>
            <person name="Williams B."/>
            <person name="Wilson W."/>
            <person name="Wolfe G."/>
            <person name="Wurch L.L."/>
        </authorList>
    </citation>
    <scope>NUCLEOTIDE SEQUENCE</scope>
</reference>
<dbReference type="KEGG" id="ehx:EMIHUDRAFT_260263"/>
<dbReference type="RefSeq" id="XP_005792515.1">
    <property type="nucleotide sequence ID" value="XM_005792458.1"/>
</dbReference>
<evidence type="ECO:0000313" key="3">
    <source>
        <dbReference type="Proteomes" id="UP000013827"/>
    </source>
</evidence>
<dbReference type="EnsemblProtists" id="EOD40086">
    <property type="protein sequence ID" value="EOD40086"/>
    <property type="gene ID" value="EMIHUDRAFT_260263"/>
</dbReference>
<keyword evidence="3" id="KW-1185">Reference proteome</keyword>
<dbReference type="GeneID" id="17285358"/>
<evidence type="ECO:0000313" key="2">
    <source>
        <dbReference type="EnsemblProtists" id="EOD40086"/>
    </source>
</evidence>
<accession>A0A0D3KWF1</accession>
<feature type="compositionally biased region" description="Basic and acidic residues" evidence="1">
    <location>
        <begin position="1"/>
        <end position="14"/>
    </location>
</feature>
<proteinExistence type="predicted"/>
<organism evidence="2 3">
    <name type="scientific">Emiliania huxleyi (strain CCMP1516)</name>
    <dbReference type="NCBI Taxonomy" id="280463"/>
    <lineage>
        <taxon>Eukaryota</taxon>
        <taxon>Haptista</taxon>
        <taxon>Haptophyta</taxon>
        <taxon>Prymnesiophyceae</taxon>
        <taxon>Isochrysidales</taxon>
        <taxon>Noelaerhabdaceae</taxon>
        <taxon>Emiliania</taxon>
    </lineage>
</organism>
<dbReference type="Proteomes" id="UP000013827">
    <property type="component" value="Unassembled WGS sequence"/>
</dbReference>
<dbReference type="AlphaFoldDB" id="A0A0D3KWF1"/>
<sequence>MDPDEASRHMKRCVDSGLWNPTGGEGSPDDDEAEAEGRAKPSEDEYACTRGDSMT</sequence>
<protein>
    <submittedName>
        <fullName evidence="2">Uncharacterized protein</fullName>
    </submittedName>
</protein>
<reference evidence="2" key="2">
    <citation type="submission" date="2024-10" db="UniProtKB">
        <authorList>
            <consortium name="EnsemblProtists"/>
        </authorList>
    </citation>
    <scope>IDENTIFICATION</scope>
</reference>
<dbReference type="PaxDb" id="2903-EOD40086"/>
<feature type="region of interest" description="Disordered" evidence="1">
    <location>
        <begin position="1"/>
        <end position="55"/>
    </location>
</feature>